<accession>A0ABR4FCF3</accession>
<keyword evidence="7" id="KW-0732">Signal</keyword>
<dbReference type="Pfam" id="PF04389">
    <property type="entry name" value="Peptidase_M28"/>
    <property type="match status" value="1"/>
</dbReference>
<evidence type="ECO:0000313" key="14">
    <source>
        <dbReference type="Proteomes" id="UP001600888"/>
    </source>
</evidence>
<comment type="caution">
    <text evidence="13">The sequence shown here is derived from an EMBL/GenBank/DDBJ whole genome shotgun (WGS) entry which is preliminary data.</text>
</comment>
<keyword evidence="8 10" id="KW-0378">Hydrolase</keyword>
<dbReference type="SUPFAM" id="SSF52025">
    <property type="entry name" value="PA domain"/>
    <property type="match status" value="1"/>
</dbReference>
<feature type="domain" description="Peptidase M28" evidence="12">
    <location>
        <begin position="316"/>
        <end position="529"/>
    </location>
</feature>
<dbReference type="PANTHER" id="PTHR12147">
    <property type="entry name" value="METALLOPEPTIDASE M28 FAMILY MEMBER"/>
    <property type="match status" value="1"/>
</dbReference>
<dbReference type="Gene3D" id="3.40.630.10">
    <property type="entry name" value="Zn peptidases"/>
    <property type="match status" value="1"/>
</dbReference>
<evidence type="ECO:0000256" key="8">
    <source>
        <dbReference type="ARBA" id="ARBA00022801"/>
    </source>
</evidence>
<dbReference type="CDD" id="cd03876">
    <property type="entry name" value="M28_SGAP_like"/>
    <property type="match status" value="1"/>
</dbReference>
<keyword evidence="9 10" id="KW-0862">Zinc</keyword>
<dbReference type="InterPro" id="IPR046450">
    <property type="entry name" value="PA_dom_sf"/>
</dbReference>
<evidence type="ECO:0000259" key="11">
    <source>
        <dbReference type="Pfam" id="PF02225"/>
    </source>
</evidence>
<keyword evidence="14" id="KW-1185">Reference proteome</keyword>
<keyword evidence="6 10" id="KW-0479">Metal-binding</keyword>
<evidence type="ECO:0000259" key="12">
    <source>
        <dbReference type="Pfam" id="PF04389"/>
    </source>
</evidence>
<dbReference type="Proteomes" id="UP001600888">
    <property type="component" value="Unassembled WGS sequence"/>
</dbReference>
<gene>
    <name evidence="13" type="ORF">FJTKL_09343</name>
</gene>
<evidence type="ECO:0000256" key="3">
    <source>
        <dbReference type="ARBA" id="ARBA00005957"/>
    </source>
</evidence>
<proteinExistence type="inferred from homology"/>
<evidence type="ECO:0000256" key="10">
    <source>
        <dbReference type="RuleBase" id="RU361240"/>
    </source>
</evidence>
<evidence type="ECO:0000256" key="2">
    <source>
        <dbReference type="ARBA" id="ARBA00005634"/>
    </source>
</evidence>
<comment type="similarity">
    <text evidence="3">Belongs to the peptidase M28 family. M28A subfamily.</text>
</comment>
<dbReference type="Pfam" id="PF02225">
    <property type="entry name" value="PA"/>
    <property type="match status" value="1"/>
</dbReference>
<sequence length="573" mass="60419">MATVPSRFFFPCIDSLFSSPAGVSKMTWYLKAVVPLAALVALGEASTPAGHVHAVEPVSSHLQRRGPPVFAPDWQPDVENWGPVPEVISVASSLQGSTEPGTKTPVTSDALQNDITSQALLDRSEDLQAIAYQTTGRNRVFGSPGHNFTALYLYELVSQLEEYYDVEYQPFIETYSGGSASLVVNGESQNASLMTYAPNGQVEAAFVAVSNLGCNASDFPAEVSGAIALISRGTCDFGLKAALAGAAGAAGAVIYNNVAGTLSGTLGAPSRPEGPYPPTAAISQAAGQSLVSLLAAGEVIGDLNVNSIIEDRVTMNVIAQTKSGDPDNVIFVGAHADSVEAGPGINDDGSGTVGILEVALQLAKYEVTNAVRFAWWSAEEFGLLGSEYYVNQSTPEDLDKIRLYLNFDMIASPNYKLSIYDGDGSAFNLSGPPGSAEAEALFENYFESKGLPSQPTEFNGRSDYGPFLDVGVAAGGLFTGAEQIKTEAEAALYGGTAGIAFDENYHRVGDTVDNLNLEAFLVNSRAIAHSVATYATSFDTLPPRSARIVRRDAYNPKTKASGCHHKHEEPVAK</sequence>
<name>A0ABR4FCF3_9PEZI</name>
<comment type="similarity">
    <text evidence="2">Belongs to the peptidase M28 family. M28B subfamily.</text>
</comment>
<keyword evidence="5 10" id="KW-0645">Protease</keyword>
<organism evidence="13 14">
    <name type="scientific">Diaporthe vaccinii</name>
    <dbReference type="NCBI Taxonomy" id="105482"/>
    <lineage>
        <taxon>Eukaryota</taxon>
        <taxon>Fungi</taxon>
        <taxon>Dikarya</taxon>
        <taxon>Ascomycota</taxon>
        <taxon>Pezizomycotina</taxon>
        <taxon>Sordariomycetes</taxon>
        <taxon>Sordariomycetidae</taxon>
        <taxon>Diaporthales</taxon>
        <taxon>Diaporthaceae</taxon>
        <taxon>Diaporthe</taxon>
        <taxon>Diaporthe eres species complex</taxon>
    </lineage>
</organism>
<keyword evidence="4" id="KW-0031">Aminopeptidase</keyword>
<dbReference type="InterPro" id="IPR045175">
    <property type="entry name" value="M28_fam"/>
</dbReference>
<dbReference type="InterPro" id="IPR007484">
    <property type="entry name" value="Peptidase_M28"/>
</dbReference>
<dbReference type="InterPro" id="IPR041756">
    <property type="entry name" value="M28_SGAP-like"/>
</dbReference>
<evidence type="ECO:0000256" key="9">
    <source>
        <dbReference type="ARBA" id="ARBA00022833"/>
    </source>
</evidence>
<dbReference type="EC" id="3.4.-.-" evidence="10"/>
<evidence type="ECO:0000256" key="4">
    <source>
        <dbReference type="ARBA" id="ARBA00022438"/>
    </source>
</evidence>
<evidence type="ECO:0000256" key="7">
    <source>
        <dbReference type="ARBA" id="ARBA00022729"/>
    </source>
</evidence>
<evidence type="ECO:0000313" key="13">
    <source>
        <dbReference type="EMBL" id="KAL2292362.1"/>
    </source>
</evidence>
<comment type="cofactor">
    <cofactor evidence="1">
        <name>Zn(2+)</name>
        <dbReference type="ChEBI" id="CHEBI:29105"/>
    </cofactor>
</comment>
<dbReference type="InterPro" id="IPR003137">
    <property type="entry name" value="PA_domain"/>
</dbReference>
<protein>
    <recommendedName>
        <fullName evidence="10">Peptide hydrolase</fullName>
        <ecNumber evidence="10">3.4.-.-</ecNumber>
    </recommendedName>
</protein>
<evidence type="ECO:0000256" key="5">
    <source>
        <dbReference type="ARBA" id="ARBA00022670"/>
    </source>
</evidence>
<dbReference type="PANTHER" id="PTHR12147:SF26">
    <property type="entry name" value="PEPTIDASE M28 DOMAIN-CONTAINING PROTEIN"/>
    <property type="match status" value="1"/>
</dbReference>
<reference evidence="13 14" key="1">
    <citation type="submission" date="2024-03" db="EMBL/GenBank/DDBJ databases">
        <title>A high-quality draft genome sequence of Diaporthe vaccinii, a causative agent of upright dieback and viscid rot disease in cranberry plants.</title>
        <authorList>
            <person name="Sarrasin M."/>
            <person name="Lang B.F."/>
            <person name="Burger G."/>
        </authorList>
    </citation>
    <scope>NUCLEOTIDE SEQUENCE [LARGE SCALE GENOMIC DNA]</scope>
    <source>
        <strain evidence="13 14">IS7</strain>
    </source>
</reference>
<dbReference type="SUPFAM" id="SSF53187">
    <property type="entry name" value="Zn-dependent exopeptidases"/>
    <property type="match status" value="1"/>
</dbReference>
<dbReference type="EMBL" id="JBAWTH010000003">
    <property type="protein sequence ID" value="KAL2292362.1"/>
    <property type="molecule type" value="Genomic_DNA"/>
</dbReference>
<evidence type="ECO:0000256" key="6">
    <source>
        <dbReference type="ARBA" id="ARBA00022723"/>
    </source>
</evidence>
<feature type="domain" description="PA" evidence="11">
    <location>
        <begin position="203"/>
        <end position="290"/>
    </location>
</feature>
<dbReference type="Gene3D" id="3.50.30.30">
    <property type="match status" value="1"/>
</dbReference>
<dbReference type="CDD" id="cd02130">
    <property type="entry name" value="PA_ScAPY_like"/>
    <property type="match status" value="1"/>
</dbReference>
<evidence type="ECO:0000256" key="1">
    <source>
        <dbReference type="ARBA" id="ARBA00001947"/>
    </source>
</evidence>